<dbReference type="EMBL" id="JBBPBM010000015">
    <property type="protein sequence ID" value="KAK8559014.1"/>
    <property type="molecule type" value="Genomic_DNA"/>
</dbReference>
<comment type="caution">
    <text evidence="1">The sequence shown here is derived from an EMBL/GenBank/DDBJ whole genome shotgun (WGS) entry which is preliminary data.</text>
</comment>
<keyword evidence="2" id="KW-1185">Reference proteome</keyword>
<proteinExistence type="predicted"/>
<evidence type="ECO:0000313" key="1">
    <source>
        <dbReference type="EMBL" id="KAK8559014.1"/>
    </source>
</evidence>
<name>A0ABR2EED5_9ROSI</name>
<protein>
    <recommendedName>
        <fullName evidence="3">DUF4283 domain-containing protein</fullName>
    </recommendedName>
</protein>
<reference evidence="1 2" key="1">
    <citation type="journal article" date="2024" name="G3 (Bethesda)">
        <title>Genome assembly of Hibiscus sabdariffa L. provides insights into metabolisms of medicinal natural products.</title>
        <authorList>
            <person name="Kim T."/>
        </authorList>
    </citation>
    <scope>NUCLEOTIDE SEQUENCE [LARGE SCALE GENOMIC DNA]</scope>
    <source>
        <strain evidence="1">TK-2024</strain>
        <tissue evidence="1">Old leaves</tissue>
    </source>
</reference>
<gene>
    <name evidence="1" type="ORF">V6N12_042303</name>
</gene>
<accession>A0ABR2EED5</accession>
<sequence length="135" mass="15584">MKAEVGKQIPMRKRISVVVEKDNMKILRCSAIWKCIRSTSVSDLSAEFGKGNLQGFSIMRVSSMMTLLMFSYVEARRKILDSHVLLQWFEYGVDWSPDKKMESRHVWLSVSGVSMQAWPRDSFINIARTWGSFSI</sequence>
<evidence type="ECO:0008006" key="3">
    <source>
        <dbReference type="Google" id="ProtNLM"/>
    </source>
</evidence>
<dbReference type="Proteomes" id="UP001472677">
    <property type="component" value="Unassembled WGS sequence"/>
</dbReference>
<evidence type="ECO:0000313" key="2">
    <source>
        <dbReference type="Proteomes" id="UP001472677"/>
    </source>
</evidence>
<organism evidence="1 2">
    <name type="scientific">Hibiscus sabdariffa</name>
    <name type="common">roselle</name>
    <dbReference type="NCBI Taxonomy" id="183260"/>
    <lineage>
        <taxon>Eukaryota</taxon>
        <taxon>Viridiplantae</taxon>
        <taxon>Streptophyta</taxon>
        <taxon>Embryophyta</taxon>
        <taxon>Tracheophyta</taxon>
        <taxon>Spermatophyta</taxon>
        <taxon>Magnoliopsida</taxon>
        <taxon>eudicotyledons</taxon>
        <taxon>Gunneridae</taxon>
        <taxon>Pentapetalae</taxon>
        <taxon>rosids</taxon>
        <taxon>malvids</taxon>
        <taxon>Malvales</taxon>
        <taxon>Malvaceae</taxon>
        <taxon>Malvoideae</taxon>
        <taxon>Hibiscus</taxon>
    </lineage>
</organism>